<dbReference type="Pfam" id="PF03947">
    <property type="entry name" value="Ribosomal_L2_C"/>
    <property type="match status" value="1"/>
</dbReference>
<gene>
    <name evidence="6" type="ORF">ECU01_0310</name>
</gene>
<dbReference type="Gene3D" id="2.30.30.30">
    <property type="match status" value="1"/>
</dbReference>
<dbReference type="PROSITE" id="PS00467">
    <property type="entry name" value="RIBOSOMAL_L2"/>
    <property type="match status" value="1"/>
</dbReference>
<dbReference type="InterPro" id="IPR012340">
    <property type="entry name" value="NA-bd_OB-fold"/>
</dbReference>
<dbReference type="PANTHER" id="PTHR13691">
    <property type="entry name" value="RIBOSOMAL PROTEIN L2"/>
    <property type="match status" value="1"/>
</dbReference>
<dbReference type="VEuPathDB" id="MicrosporidiaDB:ECU01_0310"/>
<dbReference type="InterPro" id="IPR002171">
    <property type="entry name" value="Ribosomal_uL2"/>
</dbReference>
<evidence type="ECO:0000256" key="2">
    <source>
        <dbReference type="ARBA" id="ARBA00022980"/>
    </source>
</evidence>
<dbReference type="SUPFAM" id="SSF50104">
    <property type="entry name" value="Translation proteins SH3-like domain"/>
    <property type="match status" value="1"/>
</dbReference>
<dbReference type="GO" id="GO:0022625">
    <property type="term" value="C:cytosolic large ribosomal subunit"/>
    <property type="evidence" value="ECO:0007669"/>
    <property type="project" value="TreeGrafter"/>
</dbReference>
<dbReference type="InterPro" id="IPR022669">
    <property type="entry name" value="Ribosomal_uL2_C"/>
</dbReference>
<keyword evidence="2 6" id="KW-0689">Ribosomal protein</keyword>
<evidence type="ECO:0000256" key="1">
    <source>
        <dbReference type="ARBA" id="ARBA00005636"/>
    </source>
</evidence>
<keyword evidence="3" id="KW-0687">Ribonucleoprotein</keyword>
<dbReference type="SMART" id="SM01383">
    <property type="entry name" value="Ribosomal_L2"/>
    <property type="match status" value="1"/>
</dbReference>
<dbReference type="InterPro" id="IPR014722">
    <property type="entry name" value="Rib_uL2_dom2"/>
</dbReference>
<dbReference type="InterPro" id="IPR014726">
    <property type="entry name" value="Ribosomal_uL2_dom3"/>
</dbReference>
<dbReference type="EMBL" id="KC513612">
    <property type="protein sequence ID" value="AGE96065.1"/>
    <property type="molecule type" value="Genomic_DNA"/>
</dbReference>
<dbReference type="Gene3D" id="4.10.950.10">
    <property type="entry name" value="Ribosomal protein L2, domain 3"/>
    <property type="match status" value="1"/>
</dbReference>
<dbReference type="PIRSF" id="PIRSF002158">
    <property type="entry name" value="Ribosomal_L2"/>
    <property type="match status" value="1"/>
</dbReference>
<dbReference type="Gene3D" id="2.40.50.140">
    <property type="entry name" value="Nucleic acid-binding proteins"/>
    <property type="match status" value="1"/>
</dbReference>
<feature type="domain" description="Large ribosomal subunit protein uL2 RNA-binding" evidence="5">
    <location>
        <begin position="2"/>
        <end position="76"/>
    </location>
</feature>
<dbReference type="VEuPathDB" id="MicrosporidiaDB:AEWD_010120"/>
<dbReference type="SMART" id="SM01382">
    <property type="entry name" value="Ribosomal_L2_C"/>
    <property type="match status" value="1"/>
</dbReference>
<comment type="similarity">
    <text evidence="1">Belongs to the universal ribosomal protein uL2 family.</text>
</comment>
<dbReference type="GO" id="GO:0003723">
    <property type="term" value="F:RNA binding"/>
    <property type="evidence" value="ECO:0007669"/>
    <property type="project" value="TreeGrafter"/>
</dbReference>
<evidence type="ECO:0000259" key="4">
    <source>
        <dbReference type="SMART" id="SM01382"/>
    </source>
</evidence>
<reference evidence="6" key="1">
    <citation type="journal article" date="2013" name="Eukaryot. Cell">
        <title>Extremely Reduced Levels of Heterozygosity in the Vertebrate Pathogen Encephalitozoon cuniculi.</title>
        <authorList>
            <person name="Selman M."/>
            <person name="Sak B."/>
            <person name="Kvac M."/>
            <person name="Farinelli L."/>
            <person name="Weiss L.M."/>
            <person name="Corradi N."/>
        </authorList>
    </citation>
    <scope>NUCLEOTIDE SEQUENCE</scope>
</reference>
<dbReference type="VEuPathDB" id="MicrosporidiaDB:AEWR_010120"/>
<dbReference type="InterPro" id="IPR008991">
    <property type="entry name" value="Translation_prot_SH3-like_sf"/>
</dbReference>
<protein>
    <submittedName>
        <fullName evidence="6">60S ribosomal protein l8</fullName>
    </submittedName>
</protein>
<evidence type="ECO:0000259" key="5">
    <source>
        <dbReference type="SMART" id="SM01383"/>
    </source>
</evidence>
<dbReference type="FunFam" id="4.10.950.10:FF:000002">
    <property type="entry name" value="60S ribosomal protein L2"/>
    <property type="match status" value="1"/>
</dbReference>
<dbReference type="VEuPathDB" id="MicrosporidiaDB:AEWQ_010090"/>
<organism evidence="6">
    <name type="scientific">Encephalitozoon cuniculi</name>
    <name type="common">Microsporidian parasite</name>
    <dbReference type="NCBI Taxonomy" id="6035"/>
    <lineage>
        <taxon>Eukaryota</taxon>
        <taxon>Fungi</taxon>
        <taxon>Fungi incertae sedis</taxon>
        <taxon>Microsporidia</taxon>
        <taxon>Unikaryonidae</taxon>
        <taxon>Encephalitozoon</taxon>
    </lineage>
</organism>
<name>M1KA53_ENCCN</name>
<dbReference type="VEuPathDB" id="MicrosporidiaDB:M970_010120"/>
<dbReference type="InterPro" id="IPR022666">
    <property type="entry name" value="Ribosomal_uL2_RNA-bd_dom"/>
</dbReference>
<proteinExistence type="inferred from homology"/>
<accession>M1KA53</accession>
<dbReference type="InterPro" id="IPR022671">
    <property type="entry name" value="Ribosomal_uL2_CS"/>
</dbReference>
<evidence type="ECO:0000313" key="6">
    <source>
        <dbReference type="EMBL" id="AGE96065.1"/>
    </source>
</evidence>
<evidence type="ECO:0000256" key="3">
    <source>
        <dbReference type="ARBA" id="ARBA00023274"/>
    </source>
</evidence>
<feature type="domain" description="Large ribosomal subunit protein uL2 C-terminal" evidence="4">
    <location>
        <begin position="82"/>
        <end position="217"/>
    </location>
</feature>
<dbReference type="AlphaFoldDB" id="M1KA53"/>
<dbReference type="GO" id="GO:0003735">
    <property type="term" value="F:structural constituent of ribosome"/>
    <property type="evidence" value="ECO:0007669"/>
    <property type="project" value="InterPro"/>
</dbReference>
<dbReference type="SUPFAM" id="SSF50249">
    <property type="entry name" value="Nucleic acid-binding proteins"/>
    <property type="match status" value="1"/>
</dbReference>
<dbReference type="PANTHER" id="PTHR13691:SF16">
    <property type="entry name" value="LARGE RIBOSOMAL SUBUNIT PROTEIN UL2"/>
    <property type="match status" value="1"/>
</dbReference>
<sequence>MGKITRRTREAKKKQRQPIVKVCLSYPIIPQVEEGEVIDIVHERSRGAPVAIISFKEDDCMVPASEGMYTGQKILIGDDAPIDIGNITKIKNVPEGMAVNSVESAYGDGGTFAMVNGSYSLVVNHRKETNETVIKIPSGKKLTVSSECRCIVGVVAGGGIHDKPLLKASVAHYKAKARGHVFPRVRGVAMNPVEHIHGGGNHQHVGKPTTVSKKDISQEQKIGLVGARRTGYRVGSRKL</sequence>
<dbReference type="GO" id="GO:0002181">
    <property type="term" value="P:cytoplasmic translation"/>
    <property type="evidence" value="ECO:0007669"/>
    <property type="project" value="TreeGrafter"/>
</dbReference>